<dbReference type="RefSeq" id="WP_404612116.1">
    <property type="nucleotide sequence ID" value="NZ_JADIKK010000008.1"/>
</dbReference>
<sequence length="148" mass="16549">MGVAMLTTHATMHTYTVQLRIRGTGLCPEEITSHLGLDPNQVRREGQPRGVGQTWSESMWSYDGSIDGGVMEWSSLEEGLLSVMNFLWSKRSMIEAYSRRFDVVWWCGHFQSSFDGGPTFSVALLGKLAEFGVPICLDNYFSAPCTIE</sequence>
<accession>A0ABW8J250</accession>
<dbReference type="Proteomes" id="UP001620339">
    <property type="component" value="Unassembled WGS sequence"/>
</dbReference>
<protein>
    <submittedName>
        <fullName evidence="1">DUF4279 domain-containing protein</fullName>
    </submittedName>
</protein>
<proteinExistence type="predicted"/>
<dbReference type="InterPro" id="IPR025459">
    <property type="entry name" value="DUF4279"/>
</dbReference>
<keyword evidence="2" id="KW-1185">Reference proteome</keyword>
<dbReference type="EMBL" id="JADIKK010000008">
    <property type="protein sequence ID" value="MFK2876388.1"/>
    <property type="molecule type" value="Genomic_DNA"/>
</dbReference>
<organism evidence="1 2">
    <name type="scientific">Rhodanobacter hydrolyticus</name>
    <dbReference type="NCBI Taxonomy" id="2250595"/>
    <lineage>
        <taxon>Bacteria</taxon>
        <taxon>Pseudomonadati</taxon>
        <taxon>Pseudomonadota</taxon>
        <taxon>Gammaproteobacteria</taxon>
        <taxon>Lysobacterales</taxon>
        <taxon>Rhodanobacteraceae</taxon>
        <taxon>Rhodanobacter</taxon>
    </lineage>
</organism>
<gene>
    <name evidence="1" type="ORF">ISP25_04805</name>
</gene>
<evidence type="ECO:0000313" key="1">
    <source>
        <dbReference type="EMBL" id="MFK2876388.1"/>
    </source>
</evidence>
<dbReference type="Pfam" id="PF14106">
    <property type="entry name" value="DUF4279"/>
    <property type="match status" value="1"/>
</dbReference>
<comment type="caution">
    <text evidence="1">The sequence shown here is derived from an EMBL/GenBank/DDBJ whole genome shotgun (WGS) entry which is preliminary data.</text>
</comment>
<name>A0ABW8J250_9GAMM</name>
<reference evidence="1 2" key="1">
    <citation type="submission" date="2020-10" db="EMBL/GenBank/DDBJ databases">
        <title>Phylogeny of dyella-like bacteria.</title>
        <authorList>
            <person name="Fu J."/>
        </authorList>
    </citation>
    <scope>NUCLEOTIDE SEQUENCE [LARGE SCALE GENOMIC DNA]</scope>
    <source>
        <strain evidence="1 2">KACC 19113</strain>
    </source>
</reference>
<evidence type="ECO:0000313" key="2">
    <source>
        <dbReference type="Proteomes" id="UP001620339"/>
    </source>
</evidence>